<dbReference type="InterPro" id="IPR001296">
    <property type="entry name" value="Glyco_trans_1"/>
</dbReference>
<accession>A0A1B4V629</accession>
<dbReference type="Gene3D" id="3.40.50.2000">
    <property type="entry name" value="Glycogen Phosphorylase B"/>
    <property type="match status" value="2"/>
</dbReference>
<proteinExistence type="predicted"/>
<dbReference type="CDD" id="cd03801">
    <property type="entry name" value="GT4_PimA-like"/>
    <property type="match status" value="1"/>
</dbReference>
<dbReference type="AlphaFoldDB" id="A0A1B4V629"/>
<dbReference type="GO" id="GO:1901135">
    <property type="term" value="P:carbohydrate derivative metabolic process"/>
    <property type="evidence" value="ECO:0007669"/>
    <property type="project" value="UniProtKB-ARBA"/>
</dbReference>
<dbReference type="PANTHER" id="PTHR12526:SF635">
    <property type="entry name" value="GLYCOSYL TRANSFERASE GROUP 1"/>
    <property type="match status" value="1"/>
</dbReference>
<protein>
    <submittedName>
        <fullName evidence="2">Glycosyl transferase</fullName>
    </submittedName>
</protein>
<dbReference type="Proteomes" id="UP000218899">
    <property type="component" value="Chromosome"/>
</dbReference>
<sequence>MTKGGAENSEFGDGGVLAPLRRLALRLINDFIAISSPLRRGLLSLALPHSHVHLIPNGVDVQRFAPRSAGDRREMSSTKDLPADSILLLCTGVIDKRKNQHLILAALAELRLRYVNLWERTYLLLAGPFHNSIYSDRIIRQAGELRLRGRVKFLGSLPQDELAVLNGLCDICVFAGNNEGLPNVLLEAKAAGKPIIAFRADGVEDIVREGIDGHVVDFGDVAAFTRKLSELIEDNGLRYRFGQNARLDALERFSIERIADRYMREVYRLDEKEPAGRPADELAPRRTKIG</sequence>
<keyword evidence="3" id="KW-1185">Reference proteome</keyword>
<reference evidence="2 3" key="1">
    <citation type="submission" date="2015-08" db="EMBL/GenBank/DDBJ databases">
        <title>Complete genome sequence of Sulfurifustis variabilis.</title>
        <authorList>
            <person name="Miura A."/>
            <person name="Kojima H."/>
            <person name="Fukui M."/>
        </authorList>
    </citation>
    <scope>NUCLEOTIDE SEQUENCE [LARGE SCALE GENOMIC DNA]</scope>
    <source>
        <strain evidence="3">skN76</strain>
    </source>
</reference>
<organism evidence="2 3">
    <name type="scientific">Sulfurifustis variabilis</name>
    <dbReference type="NCBI Taxonomy" id="1675686"/>
    <lineage>
        <taxon>Bacteria</taxon>
        <taxon>Pseudomonadati</taxon>
        <taxon>Pseudomonadota</taxon>
        <taxon>Gammaproteobacteria</taxon>
        <taxon>Acidiferrobacterales</taxon>
        <taxon>Acidiferrobacteraceae</taxon>
        <taxon>Sulfurifustis</taxon>
    </lineage>
</organism>
<name>A0A1B4V629_9GAMM</name>
<dbReference type="Pfam" id="PF00534">
    <property type="entry name" value="Glycos_transf_1"/>
    <property type="match status" value="1"/>
</dbReference>
<dbReference type="GO" id="GO:0016757">
    <property type="term" value="F:glycosyltransferase activity"/>
    <property type="evidence" value="ECO:0007669"/>
    <property type="project" value="InterPro"/>
</dbReference>
<dbReference type="EMBL" id="AP014936">
    <property type="protein sequence ID" value="BAU48032.1"/>
    <property type="molecule type" value="Genomic_DNA"/>
</dbReference>
<evidence type="ECO:0000313" key="2">
    <source>
        <dbReference type="EMBL" id="BAU48032.1"/>
    </source>
</evidence>
<keyword evidence="2" id="KW-0808">Transferase</keyword>
<evidence type="ECO:0000259" key="1">
    <source>
        <dbReference type="Pfam" id="PF00534"/>
    </source>
</evidence>
<feature type="domain" description="Glycosyl transferase family 1" evidence="1">
    <location>
        <begin position="72"/>
        <end position="246"/>
    </location>
</feature>
<dbReference type="KEGG" id="sva:SVA_1470"/>
<evidence type="ECO:0000313" key="3">
    <source>
        <dbReference type="Proteomes" id="UP000218899"/>
    </source>
</evidence>
<gene>
    <name evidence="2" type="ORF">SVA_1470</name>
</gene>
<dbReference type="SUPFAM" id="SSF53756">
    <property type="entry name" value="UDP-Glycosyltransferase/glycogen phosphorylase"/>
    <property type="match status" value="1"/>
</dbReference>
<dbReference type="PANTHER" id="PTHR12526">
    <property type="entry name" value="GLYCOSYLTRANSFERASE"/>
    <property type="match status" value="1"/>
</dbReference>